<evidence type="ECO:0000256" key="10">
    <source>
        <dbReference type="RuleBase" id="RU362071"/>
    </source>
</evidence>
<feature type="transmembrane region" description="Helical" evidence="10">
    <location>
        <begin position="78"/>
        <end position="103"/>
    </location>
</feature>
<proteinExistence type="inferred from homology"/>
<evidence type="ECO:0000256" key="8">
    <source>
        <dbReference type="ARBA" id="ARBA00023143"/>
    </source>
</evidence>
<evidence type="ECO:0000313" key="11">
    <source>
        <dbReference type="EMBL" id="TDN57104.1"/>
    </source>
</evidence>
<accession>A0A4R6EFP1</accession>
<keyword evidence="11" id="KW-0969">Cilium</keyword>
<comment type="function">
    <text evidence="1 10">Role in flagellar biosynthesis.</text>
</comment>
<evidence type="ECO:0000256" key="1">
    <source>
        <dbReference type="ARBA" id="ARBA00002578"/>
    </source>
</evidence>
<evidence type="ECO:0000256" key="5">
    <source>
        <dbReference type="ARBA" id="ARBA00022692"/>
    </source>
</evidence>
<dbReference type="PANTHER" id="PTHR30065:SF8">
    <property type="entry name" value="FLAGELLAR BIOSYNTHETIC PROTEIN FLIR"/>
    <property type="match status" value="1"/>
</dbReference>
<dbReference type="PANTHER" id="PTHR30065">
    <property type="entry name" value="FLAGELLAR BIOSYNTHETIC PROTEIN FLIR"/>
    <property type="match status" value="1"/>
</dbReference>
<evidence type="ECO:0000256" key="2">
    <source>
        <dbReference type="ARBA" id="ARBA00009772"/>
    </source>
</evidence>
<keyword evidence="11" id="KW-0282">Flagellum</keyword>
<evidence type="ECO:0000256" key="9">
    <source>
        <dbReference type="NCBIfam" id="TIGR01400"/>
    </source>
</evidence>
<dbReference type="PRINTS" id="PR00953">
    <property type="entry name" value="TYPE3IMRPROT"/>
</dbReference>
<comment type="subcellular location">
    <subcellularLocation>
        <location evidence="10">Cell membrane</location>
        <topology evidence="10">Multi-pass membrane protein</topology>
    </subcellularLocation>
    <subcellularLocation>
        <location evidence="10">Bacterial flagellum basal body</location>
    </subcellularLocation>
</comment>
<keyword evidence="11" id="KW-0966">Cell projection</keyword>
<feature type="transmembrane region" description="Helical" evidence="10">
    <location>
        <begin position="39"/>
        <end position="58"/>
    </location>
</feature>
<evidence type="ECO:0000313" key="12">
    <source>
        <dbReference type="Proteomes" id="UP000295129"/>
    </source>
</evidence>
<sequence length="259" mass="27506">MELVMGQMVQALGALWWPFCRTLALLSAAPMIGENMVPISVRVLLSLVLAVVLLPAVQAPVGLEAISLAAVVATAEQALIGFALGLAFHLTVAIVMVLGYLIASQMGLAMALMNDPMNGTSSDVVSTLLYILVALVFFSIDGHLVLTGVLGASFQAWPVGGGLAAFVGQPLETLAHAVAWVFSAALLLAVPIVFSAFVVQLGFGFLNRVAPAFNLFSLGFSMVVVFGVFMLAYLVRFIPAHYIRMTERVLEMLTYSMGR</sequence>
<gene>
    <name evidence="11" type="ORF">C7389_101489</name>
</gene>
<evidence type="ECO:0000256" key="7">
    <source>
        <dbReference type="ARBA" id="ARBA00023136"/>
    </source>
</evidence>
<evidence type="ECO:0000256" key="4">
    <source>
        <dbReference type="ARBA" id="ARBA00022475"/>
    </source>
</evidence>
<protein>
    <recommendedName>
        <fullName evidence="3 9">Flagellar biosynthetic protein FliR</fullName>
    </recommendedName>
</protein>
<dbReference type="Proteomes" id="UP000295129">
    <property type="component" value="Unassembled WGS sequence"/>
</dbReference>
<comment type="caution">
    <text evidence="11">The sequence shown here is derived from an EMBL/GenBank/DDBJ whole genome shotgun (WGS) entry which is preliminary data.</text>
</comment>
<dbReference type="InterPro" id="IPR006303">
    <property type="entry name" value="FliR"/>
</dbReference>
<keyword evidence="7 10" id="KW-0472">Membrane</keyword>
<dbReference type="NCBIfam" id="TIGR01400">
    <property type="entry name" value="fliR"/>
    <property type="match status" value="1"/>
</dbReference>
<comment type="similarity">
    <text evidence="2 10">Belongs to the FliR/MopE/SpaR family.</text>
</comment>
<feature type="transmembrane region" description="Helical" evidence="10">
    <location>
        <begin position="215"/>
        <end position="235"/>
    </location>
</feature>
<dbReference type="OrthoDB" id="9797790at2"/>
<dbReference type="GO" id="GO:0005886">
    <property type="term" value="C:plasma membrane"/>
    <property type="evidence" value="ECO:0007669"/>
    <property type="project" value="UniProtKB-SubCell"/>
</dbReference>
<dbReference type="EMBL" id="SNVV01000001">
    <property type="protein sequence ID" value="TDN57104.1"/>
    <property type="molecule type" value="Genomic_DNA"/>
</dbReference>
<dbReference type="GO" id="GO:0044780">
    <property type="term" value="P:bacterial-type flagellum assembly"/>
    <property type="evidence" value="ECO:0007669"/>
    <property type="project" value="UniProtKB-UniRule"/>
</dbReference>
<keyword evidence="8 10" id="KW-0975">Bacterial flagellum</keyword>
<name>A0A4R6EFP1_9RHOO</name>
<keyword evidence="12" id="KW-1185">Reference proteome</keyword>
<evidence type="ECO:0000256" key="6">
    <source>
        <dbReference type="ARBA" id="ARBA00022989"/>
    </source>
</evidence>
<reference evidence="11 12" key="1">
    <citation type="submission" date="2019-03" db="EMBL/GenBank/DDBJ databases">
        <title>Genomic Encyclopedia of Type Strains, Phase IV (KMG-IV): sequencing the most valuable type-strain genomes for metagenomic binning, comparative biology and taxonomic classification.</title>
        <authorList>
            <person name="Goeker M."/>
        </authorList>
    </citation>
    <scope>NUCLEOTIDE SEQUENCE [LARGE SCALE GENOMIC DNA]</scope>
    <source>
        <strain evidence="11 12">DSM 12121</strain>
    </source>
</reference>
<dbReference type="RefSeq" id="WP_133587978.1">
    <property type="nucleotide sequence ID" value="NZ_SNVV01000001.1"/>
</dbReference>
<feature type="transmembrane region" description="Helical" evidence="10">
    <location>
        <begin position="179"/>
        <end position="203"/>
    </location>
</feature>
<dbReference type="AlphaFoldDB" id="A0A4R6EFP1"/>
<organism evidence="11 12">
    <name type="scientific">Azoarcus indigens</name>
    <dbReference type="NCBI Taxonomy" id="29545"/>
    <lineage>
        <taxon>Bacteria</taxon>
        <taxon>Pseudomonadati</taxon>
        <taxon>Pseudomonadota</taxon>
        <taxon>Betaproteobacteria</taxon>
        <taxon>Rhodocyclales</taxon>
        <taxon>Zoogloeaceae</taxon>
        <taxon>Azoarcus</taxon>
    </lineage>
</organism>
<dbReference type="InterPro" id="IPR002010">
    <property type="entry name" value="T3SS_IM_R"/>
</dbReference>
<dbReference type="GO" id="GO:0006605">
    <property type="term" value="P:protein targeting"/>
    <property type="evidence" value="ECO:0007669"/>
    <property type="project" value="UniProtKB-UniRule"/>
</dbReference>
<keyword evidence="6 10" id="KW-1133">Transmembrane helix</keyword>
<keyword evidence="4 10" id="KW-1003">Cell membrane</keyword>
<feature type="transmembrane region" description="Helical" evidence="10">
    <location>
        <begin position="146"/>
        <end position="167"/>
    </location>
</feature>
<keyword evidence="5 10" id="KW-0812">Transmembrane</keyword>
<feature type="transmembrane region" description="Helical" evidence="10">
    <location>
        <begin position="15"/>
        <end position="32"/>
    </location>
</feature>
<evidence type="ECO:0000256" key="3">
    <source>
        <dbReference type="ARBA" id="ARBA00021717"/>
    </source>
</evidence>
<feature type="transmembrane region" description="Helical" evidence="10">
    <location>
        <begin position="124"/>
        <end position="140"/>
    </location>
</feature>
<dbReference type="GO" id="GO:0009425">
    <property type="term" value="C:bacterial-type flagellum basal body"/>
    <property type="evidence" value="ECO:0007669"/>
    <property type="project" value="UniProtKB-SubCell"/>
</dbReference>
<dbReference type="Pfam" id="PF01311">
    <property type="entry name" value="Bac_export_1"/>
    <property type="match status" value="1"/>
</dbReference>